<dbReference type="RefSeq" id="WP_035725413.1">
    <property type="nucleotide sequence ID" value="NZ_BAVS01000030.1"/>
</dbReference>
<comment type="caution">
    <text evidence="3">The sequence shown here is derived from an EMBL/GenBank/DDBJ whole genome shotgun (WGS) entry which is preliminary data.</text>
</comment>
<dbReference type="EMBL" id="BAVS01000030">
    <property type="protein sequence ID" value="GAE94737.1"/>
    <property type="molecule type" value="Genomic_DNA"/>
</dbReference>
<protein>
    <submittedName>
        <fullName evidence="3">Transcriptional regulator</fullName>
    </submittedName>
</protein>
<dbReference type="InterPro" id="IPR036388">
    <property type="entry name" value="WH-like_DNA-bd_sf"/>
</dbReference>
<gene>
    <name evidence="3" type="ORF">JCM21714_3923</name>
</gene>
<evidence type="ECO:0000259" key="2">
    <source>
        <dbReference type="Pfam" id="PF01022"/>
    </source>
</evidence>
<evidence type="ECO:0000313" key="3">
    <source>
        <dbReference type="EMBL" id="GAE94737.1"/>
    </source>
</evidence>
<dbReference type="Gene3D" id="1.10.10.10">
    <property type="entry name" value="Winged helix-like DNA-binding domain superfamily/Winged helix DNA-binding domain"/>
    <property type="match status" value="1"/>
</dbReference>
<dbReference type="AlphaFoldDB" id="W4VNF5"/>
<dbReference type="GO" id="GO:0003700">
    <property type="term" value="F:DNA-binding transcription factor activity"/>
    <property type="evidence" value="ECO:0007669"/>
    <property type="project" value="InterPro"/>
</dbReference>
<keyword evidence="4" id="KW-1185">Reference proteome</keyword>
<sequence>MLELSLNHPKKLRKVTHALSSQDRLKIIALLNKDNLNIHQLSEKLCLPVSTAASHVKVLEEANLIHTELRPASRGAMKVCTRNFDDIHIKLNEVIKIKHDKESYKIEMPIGQYTDFEVAPTCGMADQQQLIVPEDEPAHFYSPARSTAQLIWTRKGFLEYKFPIIIKNEAKISNIQFSLEICSEAPNHDHNWPSDITVWINGVDVGTWTSPGGDFGDRPGKLNPKYWAETTSTQYGTLKTWKVTNEKTMIDEFYLSSVTIDDLNLLEKEYVSFRIGIKDDANHKGGMNILGKHFGDYSQDIKLELEFY</sequence>
<dbReference type="eggNOG" id="COG4189">
    <property type="taxonomic scope" value="Bacteria"/>
</dbReference>
<dbReference type="InterPro" id="IPR036390">
    <property type="entry name" value="WH_DNA-bd_sf"/>
</dbReference>
<dbReference type="CDD" id="cd00090">
    <property type="entry name" value="HTH_ARSR"/>
    <property type="match status" value="1"/>
</dbReference>
<proteinExistence type="predicted"/>
<dbReference type="STRING" id="1298598.JCM21714_3923"/>
<organism evidence="3 4">
    <name type="scientific">Gracilibacillus boraciitolerans JCM 21714</name>
    <dbReference type="NCBI Taxonomy" id="1298598"/>
    <lineage>
        <taxon>Bacteria</taxon>
        <taxon>Bacillati</taxon>
        <taxon>Bacillota</taxon>
        <taxon>Bacilli</taxon>
        <taxon>Bacillales</taxon>
        <taxon>Bacillaceae</taxon>
        <taxon>Gracilibacillus</taxon>
    </lineage>
</organism>
<dbReference type="OrthoDB" id="9781958at2"/>
<keyword evidence="1" id="KW-0238">DNA-binding</keyword>
<evidence type="ECO:0000256" key="1">
    <source>
        <dbReference type="ARBA" id="ARBA00023125"/>
    </source>
</evidence>
<evidence type="ECO:0000313" key="4">
    <source>
        <dbReference type="Proteomes" id="UP000019102"/>
    </source>
</evidence>
<reference evidence="3 4" key="1">
    <citation type="journal article" date="2014" name="Genome Announc.">
        <title>Draft Genome Sequence of the Boron-Tolerant and Moderately Halotolerant Bacterium Gracilibacillus boraciitolerans JCM 21714T.</title>
        <authorList>
            <person name="Ahmed I."/>
            <person name="Oshima K."/>
            <person name="Suda W."/>
            <person name="Kitamura K."/>
            <person name="Iida T."/>
            <person name="Ohmori Y."/>
            <person name="Fujiwara T."/>
            <person name="Hattori M."/>
            <person name="Ohkuma M."/>
        </authorList>
    </citation>
    <scope>NUCLEOTIDE SEQUENCE [LARGE SCALE GENOMIC DNA]</scope>
    <source>
        <strain evidence="3 4">JCM 21714</strain>
    </source>
</reference>
<feature type="domain" description="HTH arsR-type" evidence="2">
    <location>
        <begin position="22"/>
        <end position="66"/>
    </location>
</feature>
<dbReference type="Pfam" id="PF01022">
    <property type="entry name" value="HTH_5"/>
    <property type="match status" value="1"/>
</dbReference>
<dbReference type="InterPro" id="IPR001845">
    <property type="entry name" value="HTH_ArsR_DNA-bd_dom"/>
</dbReference>
<dbReference type="SUPFAM" id="SSF46785">
    <property type="entry name" value="Winged helix' DNA-binding domain"/>
    <property type="match status" value="1"/>
</dbReference>
<dbReference type="GO" id="GO:0003677">
    <property type="term" value="F:DNA binding"/>
    <property type="evidence" value="ECO:0007669"/>
    <property type="project" value="UniProtKB-KW"/>
</dbReference>
<dbReference type="InterPro" id="IPR011991">
    <property type="entry name" value="ArsR-like_HTH"/>
</dbReference>
<name>W4VNF5_9BACI</name>
<dbReference type="Proteomes" id="UP000019102">
    <property type="component" value="Unassembled WGS sequence"/>
</dbReference>
<accession>W4VNF5</accession>